<proteinExistence type="predicted"/>
<evidence type="ECO:0000313" key="3">
    <source>
        <dbReference type="Proteomes" id="UP000183203"/>
    </source>
</evidence>
<protein>
    <recommendedName>
        <fullName evidence="4">Lipoprotein</fullName>
    </recommendedName>
</protein>
<evidence type="ECO:0008006" key="4">
    <source>
        <dbReference type="Google" id="ProtNLM"/>
    </source>
</evidence>
<accession>A0A1G6HAM8</accession>
<feature type="chain" id="PRO_5039003556" description="Lipoprotein" evidence="1">
    <location>
        <begin position="24"/>
        <end position="163"/>
    </location>
</feature>
<dbReference type="STRING" id="993073.AS029_03735"/>
<reference evidence="2 3" key="1">
    <citation type="submission" date="2016-09" db="EMBL/GenBank/DDBJ databases">
        <authorList>
            <person name="Capua I."/>
            <person name="De Benedictis P."/>
            <person name="Joannis T."/>
            <person name="Lombin L.H."/>
            <person name="Cattoli G."/>
        </authorList>
    </citation>
    <scope>NUCLEOTIDE SEQUENCE [LARGE SCALE GENOMIC DNA]</scope>
    <source>
        <strain evidence="2 3">NIO-1002</strain>
    </source>
</reference>
<evidence type="ECO:0000256" key="1">
    <source>
        <dbReference type="SAM" id="SignalP"/>
    </source>
</evidence>
<gene>
    <name evidence="2" type="ORF">SAMN05216418_0991</name>
</gene>
<organism evidence="2 3">
    <name type="scientific">Microbacterium enclense</name>
    <dbReference type="NCBI Taxonomy" id="993073"/>
    <lineage>
        <taxon>Bacteria</taxon>
        <taxon>Bacillati</taxon>
        <taxon>Actinomycetota</taxon>
        <taxon>Actinomycetes</taxon>
        <taxon>Micrococcales</taxon>
        <taxon>Microbacteriaceae</taxon>
        <taxon>Microbacterium</taxon>
    </lineage>
</organism>
<dbReference type="Proteomes" id="UP000183203">
    <property type="component" value="Unassembled WGS sequence"/>
</dbReference>
<evidence type="ECO:0000313" key="2">
    <source>
        <dbReference type="EMBL" id="SDB91349.1"/>
    </source>
</evidence>
<feature type="signal peptide" evidence="1">
    <location>
        <begin position="1"/>
        <end position="23"/>
    </location>
</feature>
<dbReference type="AlphaFoldDB" id="A0A1G6HAM8"/>
<dbReference type="OrthoDB" id="5020006at2"/>
<dbReference type="PROSITE" id="PS51257">
    <property type="entry name" value="PROKAR_LIPOPROTEIN"/>
    <property type="match status" value="1"/>
</dbReference>
<keyword evidence="1" id="KW-0732">Signal</keyword>
<name>A0A1G6HAM8_9MICO</name>
<dbReference type="EMBL" id="FMYG01000002">
    <property type="protein sequence ID" value="SDB91349.1"/>
    <property type="molecule type" value="Genomic_DNA"/>
</dbReference>
<sequence length="163" mass="17747">MKIARIGLTVILPLSLSGCFIGANNVDEDLSLPDAKARTQAVERQIADALPGDLVVSIDQNETGSFLSCTSDGGEQWAGGLTARVQAGASAEQLLEPVSKEFEAEKDMSSQRWQRDGDDIVEIVGLHQSSWIVRYAPDREEVHVSSFSPCIRLPEGVWRGDTY</sequence>
<dbReference type="RefSeq" id="WP_139168010.1">
    <property type="nucleotide sequence ID" value="NZ_FMYG01000002.1"/>
</dbReference>